<comment type="caution">
    <text evidence="1">The sequence shown here is derived from an EMBL/GenBank/DDBJ whole genome shotgun (WGS) entry which is preliminary data.</text>
</comment>
<gene>
    <name evidence="1" type="ORF">IMCC3088_2791</name>
</gene>
<sequence length="211" mass="23567">MRNLLAVAMVLSLTACFDVEQRLVVAGDTATYDALVVVKSDTLETLEDWSEDDHCDIQVDELDNELPDGVEKRVTQRVDEAGLHCGVTYEGPISAMRQLTLTKTGEGKSQLFAMRELSPDYFRIESRYDDQVEVDDGAMARVARNLLARMFNDTHLSWYLEAPAIIASNGEIAEDGKSVRWKTSLSDIIKGDAERVFYVEFSTHPTGAIEI</sequence>
<accession>F3L512</accession>
<dbReference type="RefSeq" id="WP_009576930.1">
    <property type="nucleotide sequence ID" value="NZ_AEIG01000093.1"/>
</dbReference>
<dbReference type="Proteomes" id="UP000005615">
    <property type="component" value="Unassembled WGS sequence"/>
</dbReference>
<organism evidence="1 2">
    <name type="scientific">Aequoribacter fuscus</name>
    <dbReference type="NCBI Taxonomy" id="2518989"/>
    <lineage>
        <taxon>Bacteria</taxon>
        <taxon>Pseudomonadati</taxon>
        <taxon>Pseudomonadota</taxon>
        <taxon>Gammaproteobacteria</taxon>
        <taxon>Cellvibrionales</taxon>
        <taxon>Halieaceae</taxon>
        <taxon>Aequoribacter</taxon>
    </lineage>
</organism>
<proteinExistence type="predicted"/>
<reference evidence="1 2" key="1">
    <citation type="journal article" date="2011" name="J. Bacteriol.">
        <title>Genome sequence of strain IMCC3088, a proteorhodopsin-containing marine bacterium belonging to the OM60/NOR5 clade.</title>
        <authorList>
            <person name="Jang Y."/>
            <person name="Oh H.M."/>
            <person name="Kang I."/>
            <person name="Lee K."/>
            <person name="Yang S.J."/>
            <person name="Cho J.C."/>
        </authorList>
    </citation>
    <scope>NUCLEOTIDE SEQUENCE [LARGE SCALE GENOMIC DNA]</scope>
    <source>
        <strain evidence="1 2">IMCC3088</strain>
    </source>
</reference>
<dbReference type="STRING" id="2518989.IMCC3088_2791"/>
<name>F3L512_9GAMM</name>
<evidence type="ECO:0000313" key="2">
    <source>
        <dbReference type="Proteomes" id="UP000005615"/>
    </source>
</evidence>
<protein>
    <submittedName>
        <fullName evidence="1">Uncharacterized protein</fullName>
    </submittedName>
</protein>
<dbReference type="AlphaFoldDB" id="F3L512"/>
<dbReference type="EMBL" id="AEIG01000093">
    <property type="protein sequence ID" value="EGG28599.1"/>
    <property type="molecule type" value="Genomic_DNA"/>
</dbReference>
<keyword evidence="2" id="KW-1185">Reference proteome</keyword>
<evidence type="ECO:0000313" key="1">
    <source>
        <dbReference type="EMBL" id="EGG28599.1"/>
    </source>
</evidence>
<dbReference type="PROSITE" id="PS51257">
    <property type="entry name" value="PROKAR_LIPOPROTEIN"/>
    <property type="match status" value="1"/>
</dbReference>